<evidence type="ECO:0000259" key="1">
    <source>
        <dbReference type="Pfam" id="PF13175"/>
    </source>
</evidence>
<sequence length="429" mass="50495">MQRIIVKNFGPLKDIDLEIKDYMVFLGPQASGKSTLAKLIYFGKDLQSIIFRFFSYFELQTESEFNLDGLFNYIRRELFSVIEKNNSHFEIEFYFEEKTYIKIFSNFEKEVTEIDNLSKKILEKLITDVKEFYSFSEPSDKVTFEILHEKINSKNIIKHLQLIFGDYKRVYFLPDNRSFYNINSYIPVNGPIFFEDINESIDSKFKKEITKNRKNFEKGFEGFEYIVKNRSNSFSKKELELCKYFEKKILKGKYISGQNDKIILENDIIIDLVSSSSGQKESIWLLVFLYDKIFLNRKNNFVIIEEPEAHLFPEAQKDITYLISLLANQEGNQVIITTHSHYILGALNILINAYRIGQTNPEEVEKIVPRELWVNKDRIFAGFLENGIIKNIYDDEAEMIKIQQLNAVAGEINKDFDRLLDLEFANENV</sequence>
<evidence type="ECO:0000313" key="2">
    <source>
        <dbReference type="EMBL" id="CAH0994448.1"/>
    </source>
</evidence>
<feature type="domain" description="Endonuclease GajA/Old nuclease/RecF-like AAA" evidence="1">
    <location>
        <begin position="2"/>
        <end position="343"/>
    </location>
</feature>
<dbReference type="Pfam" id="PF13175">
    <property type="entry name" value="AAA_15"/>
    <property type="match status" value="1"/>
</dbReference>
<dbReference type="PANTHER" id="PTHR43581:SF4">
    <property type="entry name" value="ATP_GTP PHOSPHATASE"/>
    <property type="match status" value="1"/>
</dbReference>
<dbReference type="RefSeq" id="WP_238804197.1">
    <property type="nucleotide sequence ID" value="NZ_CAKLPY010000001.1"/>
</dbReference>
<gene>
    <name evidence="2" type="ORF">EMA8858_00558</name>
</gene>
<dbReference type="InterPro" id="IPR041685">
    <property type="entry name" value="AAA_GajA/Old/RecF-like"/>
</dbReference>
<comment type="caution">
    <text evidence="2">The sequence shown here is derived from an EMBL/GenBank/DDBJ whole genome shotgun (WGS) entry which is preliminary data.</text>
</comment>
<accession>A0ABM9AL16</accession>
<protein>
    <recommendedName>
        <fullName evidence="1">Endonuclease GajA/Old nuclease/RecF-like AAA domain-containing protein</fullName>
    </recommendedName>
</protein>
<dbReference type="InterPro" id="IPR027417">
    <property type="entry name" value="P-loop_NTPase"/>
</dbReference>
<dbReference type="Gene3D" id="3.40.50.300">
    <property type="entry name" value="P-loop containing nucleotide triphosphate hydrolases"/>
    <property type="match status" value="1"/>
</dbReference>
<dbReference type="SUPFAM" id="SSF52540">
    <property type="entry name" value="P-loop containing nucleoside triphosphate hydrolases"/>
    <property type="match status" value="1"/>
</dbReference>
<reference evidence="2" key="1">
    <citation type="submission" date="2021-12" db="EMBL/GenBank/DDBJ databases">
        <authorList>
            <person name="Rodrigo-Torres L."/>
            <person name="Arahal R. D."/>
            <person name="Lucena T."/>
        </authorList>
    </citation>
    <scope>NUCLEOTIDE SEQUENCE</scope>
    <source>
        <strain evidence="2">CECT 8858</strain>
    </source>
</reference>
<organism evidence="2 3">
    <name type="scientific">Emticicia aquatica</name>
    <dbReference type="NCBI Taxonomy" id="1681835"/>
    <lineage>
        <taxon>Bacteria</taxon>
        <taxon>Pseudomonadati</taxon>
        <taxon>Bacteroidota</taxon>
        <taxon>Cytophagia</taxon>
        <taxon>Cytophagales</taxon>
        <taxon>Leadbetterellaceae</taxon>
        <taxon>Emticicia</taxon>
    </lineage>
</organism>
<proteinExistence type="predicted"/>
<dbReference type="EMBL" id="CAKLPY010000001">
    <property type="protein sequence ID" value="CAH0994448.1"/>
    <property type="molecule type" value="Genomic_DNA"/>
</dbReference>
<dbReference type="InterPro" id="IPR051396">
    <property type="entry name" value="Bact_Antivir_Def_Nuclease"/>
</dbReference>
<dbReference type="PANTHER" id="PTHR43581">
    <property type="entry name" value="ATP/GTP PHOSPHATASE"/>
    <property type="match status" value="1"/>
</dbReference>
<evidence type="ECO:0000313" key="3">
    <source>
        <dbReference type="Proteomes" id="UP000837932"/>
    </source>
</evidence>
<name>A0ABM9AL16_9BACT</name>
<dbReference type="Proteomes" id="UP000837932">
    <property type="component" value="Unassembled WGS sequence"/>
</dbReference>
<keyword evidence="3" id="KW-1185">Reference proteome</keyword>